<dbReference type="SUPFAM" id="SSF56112">
    <property type="entry name" value="Protein kinase-like (PK-like)"/>
    <property type="match status" value="1"/>
</dbReference>
<feature type="domain" description="Protein kinase" evidence="10">
    <location>
        <begin position="10"/>
        <end position="337"/>
    </location>
</feature>
<dbReference type="Proteomes" id="UP000663852">
    <property type="component" value="Unassembled WGS sequence"/>
</dbReference>
<keyword evidence="6" id="KW-0418">Kinase</keyword>
<evidence type="ECO:0000256" key="7">
    <source>
        <dbReference type="ARBA" id="ARBA00022840"/>
    </source>
</evidence>
<evidence type="ECO:0000256" key="4">
    <source>
        <dbReference type="ARBA" id="ARBA00022679"/>
    </source>
</evidence>
<dbReference type="FunFam" id="1.10.510.10:FF:000100">
    <property type="entry name" value="inhibitor of nuclear factor kappa-B kinase subunit epsilon"/>
    <property type="match status" value="1"/>
</dbReference>
<feature type="region of interest" description="Disordered" evidence="9">
    <location>
        <begin position="524"/>
        <end position="563"/>
    </location>
</feature>
<evidence type="ECO:0000256" key="6">
    <source>
        <dbReference type="ARBA" id="ARBA00022777"/>
    </source>
</evidence>
<feature type="compositionally biased region" description="Polar residues" evidence="9">
    <location>
        <begin position="582"/>
        <end position="592"/>
    </location>
</feature>
<feature type="compositionally biased region" description="Polar residues" evidence="9">
    <location>
        <begin position="544"/>
        <end position="559"/>
    </location>
</feature>
<dbReference type="PANTHER" id="PTHR22969:SF15">
    <property type="entry name" value="FI05319P"/>
    <property type="match status" value="1"/>
</dbReference>
<feature type="compositionally biased region" description="Low complexity" evidence="9">
    <location>
        <begin position="525"/>
        <end position="543"/>
    </location>
</feature>
<dbReference type="PROSITE" id="PS50011">
    <property type="entry name" value="PROTEIN_KINASE_DOM"/>
    <property type="match status" value="1"/>
</dbReference>
<dbReference type="InterPro" id="IPR000719">
    <property type="entry name" value="Prot_kinase_dom"/>
</dbReference>
<keyword evidence="4" id="KW-0808">Transferase</keyword>
<evidence type="ECO:0000256" key="1">
    <source>
        <dbReference type="ARBA" id="ARBA00004496"/>
    </source>
</evidence>
<dbReference type="PANTHER" id="PTHR22969">
    <property type="entry name" value="IKB KINASE"/>
    <property type="match status" value="1"/>
</dbReference>
<dbReference type="Gene3D" id="1.10.510.10">
    <property type="entry name" value="Transferase(Phosphotransferase) domain 1"/>
    <property type="match status" value="1"/>
</dbReference>
<comment type="caution">
    <text evidence="11">The sequence shown here is derived from an EMBL/GenBank/DDBJ whole genome shotgun (WGS) entry which is preliminary data.</text>
</comment>
<dbReference type="GO" id="GO:0005737">
    <property type="term" value="C:cytoplasm"/>
    <property type="evidence" value="ECO:0007669"/>
    <property type="project" value="UniProtKB-SubCell"/>
</dbReference>
<keyword evidence="2" id="KW-0963">Cytoplasm</keyword>
<evidence type="ECO:0000256" key="2">
    <source>
        <dbReference type="ARBA" id="ARBA00022490"/>
    </source>
</evidence>
<dbReference type="GO" id="GO:0004674">
    <property type="term" value="F:protein serine/threonine kinase activity"/>
    <property type="evidence" value="ECO:0007669"/>
    <property type="project" value="UniProtKB-KW"/>
</dbReference>
<sequence>MCEETKQYLWALQDTLGRGATSQVYKAYNKSTGEVVAAKVYQVSSSSRSTPGDGRGAQNRDYRPILERELEILKAADHENIIRYIALEPVISSDAPQSLDNREALLIEYCNGGSLNNVLELPENRYGLIEDDFMLLFRQLTNALRYLHDKKTIHRDIKPDNIMLSININGERTYKLADLGVARLINDGENAFTSLVGTEEYIHPVLYGAAVHDNKTDVLRTALQTRVEFPFEVDLWSLGVTLYQCATGDLPFQPFAGTRKDRAGMKRILETKPPGCISGIENTSGGKIQWSKSLPESCRLSKNLKQRLEALLQRLLESNSEKLMTFREFFEETDRIFHLMPIYYLNLKRFILTCHYFNPSQPITNLYDELQKQNNDESHGDYFCLFQNVPYPISKSNPMSVKVFCEQLPIPTSRENPLVFYTFSPMKSSPSYIPQIHIPTLKPIRQVNDVAAAYDWSKDTVGLFFYVKNQLNDYQRILQTAQCSTTIMQQHLKSNLLEFLCTIRSKLIVFRAIEELKNILDQIDSSTSSQSSSSSSNNVSMTSLNGNNPSGRPPSTSGEAPSIGFSHLLSNTASSSENSLSPVTSHRSTGASPMQLIQQSIRIYLRSYLQPYEQLKKCEQDIIEMIEREFSGQLGVPNDQKPFVNTLWISQCTKMYASWIHRADKFLKDLMDLHESFRKDRLLSTYNRLQSDSHFRRRKNLEELHGNYVSFASKECYPNLIRGFNDYNEWIKQRSSLIHEFQAIQQSYGKQCDDIMNYVDMIDDLRTVVYKNIRDLGVPTATTATPMATNDNIQVPSPAAIRAHPYQMAEDDSSHLPDDDEEEADNKSGSNKTMMTKIRGTTKKTIQQAEEGFIKLDNVIRQLRTSIHKK</sequence>
<feature type="region of interest" description="Disordered" evidence="9">
    <location>
        <begin position="573"/>
        <end position="592"/>
    </location>
</feature>
<accession>A0A813QSP4</accession>
<protein>
    <recommendedName>
        <fullName evidence="10">Protein kinase domain-containing protein</fullName>
    </recommendedName>
</protein>
<evidence type="ECO:0000256" key="5">
    <source>
        <dbReference type="ARBA" id="ARBA00022741"/>
    </source>
</evidence>
<keyword evidence="7 8" id="KW-0067">ATP-binding</keyword>
<dbReference type="PROSITE" id="PS00107">
    <property type="entry name" value="PROTEIN_KINASE_ATP"/>
    <property type="match status" value="1"/>
</dbReference>
<evidence type="ECO:0000259" key="10">
    <source>
        <dbReference type="PROSITE" id="PS50011"/>
    </source>
</evidence>
<dbReference type="EMBL" id="CAJNOJ010000008">
    <property type="protein sequence ID" value="CAF0772328.1"/>
    <property type="molecule type" value="Genomic_DNA"/>
</dbReference>
<reference evidence="11" key="1">
    <citation type="submission" date="2021-02" db="EMBL/GenBank/DDBJ databases">
        <authorList>
            <person name="Nowell W R."/>
        </authorList>
    </citation>
    <scope>NUCLEOTIDE SEQUENCE</scope>
</reference>
<dbReference type="GO" id="GO:0005524">
    <property type="term" value="F:ATP binding"/>
    <property type="evidence" value="ECO:0007669"/>
    <property type="project" value="UniProtKB-UniRule"/>
</dbReference>
<dbReference type="AlphaFoldDB" id="A0A813QSP4"/>
<feature type="region of interest" description="Disordered" evidence="9">
    <location>
        <begin position="806"/>
        <end position="843"/>
    </location>
</feature>
<evidence type="ECO:0000256" key="8">
    <source>
        <dbReference type="PROSITE-ProRule" id="PRU10141"/>
    </source>
</evidence>
<organism evidence="11 12">
    <name type="scientific">Adineta ricciae</name>
    <name type="common">Rotifer</name>
    <dbReference type="NCBI Taxonomy" id="249248"/>
    <lineage>
        <taxon>Eukaryota</taxon>
        <taxon>Metazoa</taxon>
        <taxon>Spiralia</taxon>
        <taxon>Gnathifera</taxon>
        <taxon>Rotifera</taxon>
        <taxon>Eurotatoria</taxon>
        <taxon>Bdelloidea</taxon>
        <taxon>Adinetida</taxon>
        <taxon>Adinetidae</taxon>
        <taxon>Adineta</taxon>
    </lineage>
</organism>
<dbReference type="SMART" id="SM00220">
    <property type="entry name" value="S_TKc"/>
    <property type="match status" value="1"/>
</dbReference>
<proteinExistence type="predicted"/>
<dbReference type="Pfam" id="PF00069">
    <property type="entry name" value="Pkinase"/>
    <property type="match status" value="1"/>
</dbReference>
<name>A0A813QSP4_ADIRI</name>
<evidence type="ECO:0000313" key="11">
    <source>
        <dbReference type="EMBL" id="CAF0772328.1"/>
    </source>
</evidence>
<evidence type="ECO:0000256" key="9">
    <source>
        <dbReference type="SAM" id="MobiDB-lite"/>
    </source>
</evidence>
<keyword evidence="5 8" id="KW-0547">Nucleotide-binding</keyword>
<dbReference type="InterPro" id="IPR017441">
    <property type="entry name" value="Protein_kinase_ATP_BS"/>
</dbReference>
<dbReference type="OrthoDB" id="10013850at2759"/>
<feature type="binding site" evidence="8">
    <location>
        <position position="39"/>
    </location>
    <ligand>
        <name>ATP</name>
        <dbReference type="ChEBI" id="CHEBI:30616"/>
    </ligand>
</feature>
<dbReference type="InterPro" id="IPR011009">
    <property type="entry name" value="Kinase-like_dom_sf"/>
</dbReference>
<comment type="subcellular location">
    <subcellularLocation>
        <location evidence="1">Cytoplasm</location>
    </subcellularLocation>
</comment>
<evidence type="ECO:0000256" key="3">
    <source>
        <dbReference type="ARBA" id="ARBA00022527"/>
    </source>
</evidence>
<keyword evidence="3" id="KW-0723">Serine/threonine-protein kinase</keyword>
<dbReference type="InterPro" id="IPR051180">
    <property type="entry name" value="IKK"/>
</dbReference>
<gene>
    <name evidence="11" type="ORF">EDS130_LOCUS3385</name>
</gene>
<evidence type="ECO:0000313" key="12">
    <source>
        <dbReference type="Proteomes" id="UP000663852"/>
    </source>
</evidence>
<dbReference type="Gene3D" id="3.30.200.20">
    <property type="entry name" value="Phosphorylase Kinase, domain 1"/>
    <property type="match status" value="1"/>
</dbReference>